<dbReference type="SUPFAM" id="SSF53850">
    <property type="entry name" value="Periplasmic binding protein-like II"/>
    <property type="match status" value="1"/>
</dbReference>
<feature type="region of interest" description="Disordered" evidence="1">
    <location>
        <begin position="254"/>
        <end position="274"/>
    </location>
</feature>
<keyword evidence="2" id="KW-0732">Signal</keyword>
<organism evidence="3 4">
    <name type="scientific">Simiduia aestuariiviva</name>
    <dbReference type="NCBI Taxonomy" id="1510459"/>
    <lineage>
        <taxon>Bacteria</taxon>
        <taxon>Pseudomonadati</taxon>
        <taxon>Pseudomonadota</taxon>
        <taxon>Gammaproteobacteria</taxon>
        <taxon>Cellvibrionales</taxon>
        <taxon>Cellvibrionaceae</taxon>
        <taxon>Simiduia</taxon>
    </lineage>
</organism>
<dbReference type="Gene3D" id="3.40.190.10">
    <property type="entry name" value="Periplasmic binding protein-like II"/>
    <property type="match status" value="2"/>
</dbReference>
<dbReference type="RefSeq" id="WP_183908142.1">
    <property type="nucleotide sequence ID" value="NZ_JACHXZ010000001.1"/>
</dbReference>
<feature type="signal peptide" evidence="2">
    <location>
        <begin position="1"/>
        <end position="25"/>
    </location>
</feature>
<evidence type="ECO:0000313" key="3">
    <source>
        <dbReference type="EMBL" id="MBB3167430.1"/>
    </source>
</evidence>
<reference evidence="3 4" key="1">
    <citation type="submission" date="2020-08" db="EMBL/GenBank/DDBJ databases">
        <title>Genomic Encyclopedia of Type Strains, Phase III (KMG-III): the genomes of soil and plant-associated and newly described type strains.</title>
        <authorList>
            <person name="Whitman W."/>
        </authorList>
    </citation>
    <scope>NUCLEOTIDE SEQUENCE [LARGE SCALE GENOMIC DNA]</scope>
    <source>
        <strain evidence="3 4">CECT 8571</strain>
    </source>
</reference>
<evidence type="ECO:0000256" key="2">
    <source>
        <dbReference type="SAM" id="SignalP"/>
    </source>
</evidence>
<dbReference type="EMBL" id="JACHXZ010000001">
    <property type="protein sequence ID" value="MBB3167430.1"/>
    <property type="molecule type" value="Genomic_DNA"/>
</dbReference>
<gene>
    <name evidence="3" type="ORF">FHS30_000606</name>
</gene>
<protein>
    <submittedName>
        <fullName evidence="3">Polar amino acid transport system substrate-binding protein</fullName>
    </submittedName>
</protein>
<comment type="caution">
    <text evidence="3">The sequence shown here is derived from an EMBL/GenBank/DDBJ whole genome shotgun (WGS) entry which is preliminary data.</text>
</comment>
<sequence>MQSVQVAIRFFLGLMVIVATTSVCAEQPQPSTLSSLRYITEHSPPYNYLEDGVLKGPAVDLLLAATARAGSPITRDAILVQPWARAYRNALEGPTTVLFNTIRTEERETLFKWAGPTGTEKYVLVARRAQSIQITKPADIFQHRVGAVRDDVGEAYLRELGVPARAITLTSSVDNLGKMLKAGRIDLWAFGEDGWRQSLTDSGIDVDDYEAVYLLKKNDYFFAFSLDVDDALVQRMQWAIDAILLERAEGMATEGMGTEGKGTEGKATEGMGTP</sequence>
<accession>A0A839ULH7</accession>
<evidence type="ECO:0000313" key="4">
    <source>
        <dbReference type="Proteomes" id="UP000559987"/>
    </source>
</evidence>
<name>A0A839ULH7_9GAMM</name>
<proteinExistence type="predicted"/>
<dbReference type="PANTHER" id="PTHR38834">
    <property type="entry name" value="PERIPLASMIC SUBSTRATE BINDING PROTEIN FAMILY 3"/>
    <property type="match status" value="1"/>
</dbReference>
<dbReference type="AlphaFoldDB" id="A0A839ULH7"/>
<keyword evidence="4" id="KW-1185">Reference proteome</keyword>
<evidence type="ECO:0000256" key="1">
    <source>
        <dbReference type="SAM" id="MobiDB-lite"/>
    </source>
</evidence>
<dbReference type="Proteomes" id="UP000559987">
    <property type="component" value="Unassembled WGS sequence"/>
</dbReference>
<dbReference type="PANTHER" id="PTHR38834:SF3">
    <property type="entry name" value="SOLUTE-BINDING PROTEIN FAMILY 3_N-TERMINAL DOMAIN-CONTAINING PROTEIN"/>
    <property type="match status" value="1"/>
</dbReference>
<feature type="chain" id="PRO_5032390210" evidence="2">
    <location>
        <begin position="26"/>
        <end position="274"/>
    </location>
</feature>